<accession>A0A834PAI9</accession>
<comment type="caution">
    <text evidence="1">The sequence shown here is derived from an EMBL/GenBank/DDBJ whole genome shotgun (WGS) entry which is preliminary data.</text>
</comment>
<protein>
    <submittedName>
        <fullName evidence="1">Uncharacterized protein</fullName>
    </submittedName>
</protein>
<name>A0A834PAI9_VESPE</name>
<dbReference type="EMBL" id="JACSDY010000002">
    <property type="protein sequence ID" value="KAF7434532.1"/>
    <property type="molecule type" value="Genomic_DNA"/>
</dbReference>
<evidence type="ECO:0000313" key="2">
    <source>
        <dbReference type="Proteomes" id="UP000600918"/>
    </source>
</evidence>
<dbReference type="AlphaFoldDB" id="A0A834PAI9"/>
<evidence type="ECO:0000313" key="1">
    <source>
        <dbReference type="EMBL" id="KAF7434532.1"/>
    </source>
</evidence>
<sequence>MAGPESARRFSSLQKAFEKRNLEDGRKRDHNFDFDFGTPAISGRVTDQINPYPTWNNISLQGALVFSPGLPSYFLVVLTSVGVDGYGGGSGFNTSGTVNEILSIFRAKRQKRDERRDRE</sequence>
<reference evidence="1" key="1">
    <citation type="journal article" date="2020" name="G3 (Bethesda)">
        <title>High-Quality Assemblies for Three Invasive Social Wasps from the &lt;i&gt;Vespula&lt;/i&gt; Genus.</title>
        <authorList>
            <person name="Harrop T.W.R."/>
            <person name="Guhlin J."/>
            <person name="McLaughlin G.M."/>
            <person name="Permina E."/>
            <person name="Stockwell P."/>
            <person name="Gilligan J."/>
            <person name="Le Lec M.F."/>
            <person name="Gruber M.A.M."/>
            <person name="Quinn O."/>
            <person name="Lovegrove M."/>
            <person name="Duncan E.J."/>
            <person name="Remnant E.J."/>
            <person name="Van Eeckhoven J."/>
            <person name="Graham B."/>
            <person name="Knapp R.A."/>
            <person name="Langford K.W."/>
            <person name="Kronenberg Z."/>
            <person name="Press M.O."/>
            <person name="Eacker S.M."/>
            <person name="Wilson-Rankin E.E."/>
            <person name="Purcell J."/>
            <person name="Lester P.J."/>
            <person name="Dearden P.K."/>
        </authorList>
    </citation>
    <scope>NUCLEOTIDE SEQUENCE</scope>
    <source>
        <strain evidence="1">Volc-1</strain>
    </source>
</reference>
<dbReference type="Proteomes" id="UP000600918">
    <property type="component" value="Unassembled WGS sequence"/>
</dbReference>
<gene>
    <name evidence="1" type="ORF">H0235_002723</name>
</gene>
<keyword evidence="2" id="KW-1185">Reference proteome</keyword>
<proteinExistence type="predicted"/>
<organism evidence="1 2">
    <name type="scientific">Vespula pensylvanica</name>
    <name type="common">Western yellow jacket</name>
    <name type="synonym">Wasp</name>
    <dbReference type="NCBI Taxonomy" id="30213"/>
    <lineage>
        <taxon>Eukaryota</taxon>
        <taxon>Metazoa</taxon>
        <taxon>Ecdysozoa</taxon>
        <taxon>Arthropoda</taxon>
        <taxon>Hexapoda</taxon>
        <taxon>Insecta</taxon>
        <taxon>Pterygota</taxon>
        <taxon>Neoptera</taxon>
        <taxon>Endopterygota</taxon>
        <taxon>Hymenoptera</taxon>
        <taxon>Apocrita</taxon>
        <taxon>Aculeata</taxon>
        <taxon>Vespoidea</taxon>
        <taxon>Vespidae</taxon>
        <taxon>Vespinae</taxon>
        <taxon>Vespula</taxon>
    </lineage>
</organism>